<name>A0A8H6RGS6_9PEZI</name>
<gene>
    <name evidence="1" type="ORF">HII31_08171</name>
</gene>
<dbReference type="Gene3D" id="3.50.50.60">
    <property type="entry name" value="FAD/NAD(P)-binding domain"/>
    <property type="match status" value="1"/>
</dbReference>
<protein>
    <submittedName>
        <fullName evidence="1">Uncharacterized protein</fullName>
    </submittedName>
</protein>
<proteinExistence type="predicted"/>
<dbReference type="InterPro" id="IPR036188">
    <property type="entry name" value="FAD/NAD-bd_sf"/>
</dbReference>
<sequence>MRPSERINIHPDTHSVVELKQHIFDVICIGSGWAGRMVAKQVIKAGFSALVVEKELFGGQ</sequence>
<dbReference type="Proteomes" id="UP000660729">
    <property type="component" value="Unassembled WGS sequence"/>
</dbReference>
<comment type="caution">
    <text evidence="1">The sequence shown here is derived from an EMBL/GenBank/DDBJ whole genome shotgun (WGS) entry which is preliminary data.</text>
</comment>
<keyword evidence="2" id="KW-1185">Reference proteome</keyword>
<dbReference type="SUPFAM" id="SSF51905">
    <property type="entry name" value="FAD/NAD(P)-binding domain"/>
    <property type="match status" value="1"/>
</dbReference>
<evidence type="ECO:0000313" key="1">
    <source>
        <dbReference type="EMBL" id="KAF7190457.1"/>
    </source>
</evidence>
<reference evidence="1" key="1">
    <citation type="submission" date="2020-04" db="EMBL/GenBank/DDBJ databases">
        <title>Draft genome resource of the tomato pathogen Pseudocercospora fuligena.</title>
        <authorList>
            <person name="Zaccaron A."/>
        </authorList>
    </citation>
    <scope>NUCLEOTIDE SEQUENCE</scope>
    <source>
        <strain evidence="1">PF001</strain>
    </source>
</reference>
<evidence type="ECO:0000313" key="2">
    <source>
        <dbReference type="Proteomes" id="UP000660729"/>
    </source>
</evidence>
<organism evidence="1 2">
    <name type="scientific">Pseudocercospora fuligena</name>
    <dbReference type="NCBI Taxonomy" id="685502"/>
    <lineage>
        <taxon>Eukaryota</taxon>
        <taxon>Fungi</taxon>
        <taxon>Dikarya</taxon>
        <taxon>Ascomycota</taxon>
        <taxon>Pezizomycotina</taxon>
        <taxon>Dothideomycetes</taxon>
        <taxon>Dothideomycetidae</taxon>
        <taxon>Mycosphaerellales</taxon>
        <taxon>Mycosphaerellaceae</taxon>
        <taxon>Pseudocercospora</taxon>
    </lineage>
</organism>
<dbReference type="EMBL" id="JABCIY010000169">
    <property type="protein sequence ID" value="KAF7190457.1"/>
    <property type="molecule type" value="Genomic_DNA"/>
</dbReference>
<dbReference type="AlphaFoldDB" id="A0A8H6RGS6"/>
<accession>A0A8H6RGS6</accession>